<protein>
    <submittedName>
        <fullName evidence="1">Conjugal transfer protein TraG</fullName>
    </submittedName>
</protein>
<organism evidence="1 2">
    <name type="scientific">Faecalibacterium prausnitzii</name>
    <dbReference type="NCBI Taxonomy" id="853"/>
    <lineage>
        <taxon>Bacteria</taxon>
        <taxon>Bacillati</taxon>
        <taxon>Bacillota</taxon>
        <taxon>Clostridia</taxon>
        <taxon>Eubacteriales</taxon>
        <taxon>Oscillospiraceae</taxon>
        <taxon>Faecalibacterium</taxon>
    </lineage>
</organism>
<accession>A0A2A7B2W5</accession>
<sequence length="30" mass="3573">MKPELKKLLVLNLPYLLFVYLFAKCGQAYR</sequence>
<name>A0A2A7B2W5_9FIRM</name>
<dbReference type="AlphaFoldDB" id="A0A2A7B2W5"/>
<comment type="caution">
    <text evidence="1">The sequence shown here is derived from an EMBL/GenBank/DDBJ whole genome shotgun (WGS) entry which is preliminary data.</text>
</comment>
<dbReference type="Proteomes" id="UP000220904">
    <property type="component" value="Unassembled WGS sequence"/>
</dbReference>
<dbReference type="EMBL" id="NOUV01000020">
    <property type="protein sequence ID" value="PDX85671.1"/>
    <property type="molecule type" value="Genomic_DNA"/>
</dbReference>
<reference evidence="1 2" key="1">
    <citation type="journal article" date="2017" name="Front. Microbiol.">
        <title>New Insights into the Diversity of the Genus Faecalibacterium.</title>
        <authorList>
            <person name="Benevides L."/>
            <person name="Burman S."/>
            <person name="Martin R."/>
            <person name="Robert V."/>
            <person name="Thomas M."/>
            <person name="Miquel S."/>
            <person name="Chain F."/>
            <person name="Sokol H."/>
            <person name="Bermudez-Humaran L.G."/>
            <person name="Morrison M."/>
            <person name="Langella P."/>
            <person name="Azevedo V.A."/>
            <person name="Chatel J.M."/>
            <person name="Soares S."/>
        </authorList>
    </citation>
    <scope>NUCLEOTIDE SEQUENCE [LARGE SCALE GENOMIC DNA]</scope>
    <source>
        <strain evidence="1 2">AHMP21</strain>
    </source>
</reference>
<proteinExistence type="predicted"/>
<evidence type="ECO:0000313" key="2">
    <source>
        <dbReference type="Proteomes" id="UP000220904"/>
    </source>
</evidence>
<gene>
    <name evidence="1" type="ORF">CHR60_14500</name>
</gene>
<evidence type="ECO:0000313" key="1">
    <source>
        <dbReference type="EMBL" id="PDX85671.1"/>
    </source>
</evidence>
<feature type="non-terminal residue" evidence="1">
    <location>
        <position position="30"/>
    </location>
</feature>